<name>A0A4Q5M3P2_9BACT</name>
<dbReference type="OrthoDB" id="952544at2"/>
<protein>
    <submittedName>
        <fullName evidence="3">Uncharacterized protein</fullName>
    </submittedName>
</protein>
<feature type="coiled-coil region" evidence="1">
    <location>
        <begin position="138"/>
        <end position="221"/>
    </location>
</feature>
<evidence type="ECO:0000313" key="3">
    <source>
        <dbReference type="EMBL" id="RYU96948.1"/>
    </source>
</evidence>
<evidence type="ECO:0000313" key="4">
    <source>
        <dbReference type="Proteomes" id="UP000293162"/>
    </source>
</evidence>
<feature type="chain" id="PRO_5020577755" evidence="2">
    <location>
        <begin position="20"/>
        <end position="223"/>
    </location>
</feature>
<dbReference type="AlphaFoldDB" id="A0A4Q5M3P2"/>
<organism evidence="3 4">
    <name type="scientific">Emticicia agri</name>
    <dbReference type="NCBI Taxonomy" id="2492393"/>
    <lineage>
        <taxon>Bacteria</taxon>
        <taxon>Pseudomonadati</taxon>
        <taxon>Bacteroidota</taxon>
        <taxon>Cytophagia</taxon>
        <taxon>Cytophagales</taxon>
        <taxon>Leadbetterellaceae</taxon>
        <taxon>Emticicia</taxon>
    </lineage>
</organism>
<dbReference type="RefSeq" id="WP_130019525.1">
    <property type="nucleotide sequence ID" value="NZ_SEWF01000004.1"/>
</dbReference>
<evidence type="ECO:0000256" key="2">
    <source>
        <dbReference type="SAM" id="SignalP"/>
    </source>
</evidence>
<sequence length="223" mass="25712">MKKIAILAIALLAHQWLFAQTILSGSELFGKDRKEGFYMTLSIEKKFIEKDWPLFLAKYGSIAENRDTYNIASASIPDLTSEPVNLMTKIIADQKSKTKIFASFDIGGTPVSSSSSSYYEVEKFMKEFYAYAMQNEDVRLAERDAGESEKNLERVEKTGRRIVRDIERNKREKETLLRKIEENRVELEKLLQEEIANKQDLENAKIALEEKQKSLSTVKTRKQ</sequence>
<reference evidence="3 4" key="1">
    <citation type="submission" date="2019-02" db="EMBL/GenBank/DDBJ databases">
        <title>Bacterial novel species Emticicia sp. 17J42-9 isolated from soil.</title>
        <authorList>
            <person name="Jung H.-Y."/>
        </authorList>
    </citation>
    <scope>NUCLEOTIDE SEQUENCE [LARGE SCALE GENOMIC DNA]</scope>
    <source>
        <strain evidence="3 4">17J42-9</strain>
    </source>
</reference>
<keyword evidence="2" id="KW-0732">Signal</keyword>
<keyword evidence="4" id="KW-1185">Reference proteome</keyword>
<keyword evidence="1" id="KW-0175">Coiled coil</keyword>
<dbReference type="EMBL" id="SEWF01000004">
    <property type="protein sequence ID" value="RYU96948.1"/>
    <property type="molecule type" value="Genomic_DNA"/>
</dbReference>
<feature type="signal peptide" evidence="2">
    <location>
        <begin position="1"/>
        <end position="19"/>
    </location>
</feature>
<proteinExistence type="predicted"/>
<comment type="caution">
    <text evidence="3">The sequence shown here is derived from an EMBL/GenBank/DDBJ whole genome shotgun (WGS) entry which is preliminary data.</text>
</comment>
<accession>A0A4Q5M3P2</accession>
<evidence type="ECO:0000256" key="1">
    <source>
        <dbReference type="SAM" id="Coils"/>
    </source>
</evidence>
<dbReference type="Proteomes" id="UP000293162">
    <property type="component" value="Unassembled WGS sequence"/>
</dbReference>
<gene>
    <name evidence="3" type="ORF">EWM59_03295</name>
</gene>